<protein>
    <recommendedName>
        <fullName evidence="4">DUF304 domain-containing protein</fullName>
    </recommendedName>
</protein>
<gene>
    <name evidence="2" type="ORF">NDO55_07940</name>
</gene>
<comment type="caution">
    <text evidence="2">The sequence shown here is derived from an EMBL/GenBank/DDBJ whole genome shotgun (WGS) entry which is preliminary data.</text>
</comment>
<proteinExistence type="predicted"/>
<evidence type="ECO:0008006" key="4">
    <source>
        <dbReference type="Google" id="ProtNLM"/>
    </source>
</evidence>
<keyword evidence="1" id="KW-1133">Transmembrane helix</keyword>
<evidence type="ECO:0000313" key="2">
    <source>
        <dbReference type="EMBL" id="MCM8557748.1"/>
    </source>
</evidence>
<feature type="transmembrane region" description="Helical" evidence="1">
    <location>
        <begin position="40"/>
        <end position="64"/>
    </location>
</feature>
<evidence type="ECO:0000256" key="1">
    <source>
        <dbReference type="SAM" id="Phobius"/>
    </source>
</evidence>
<accession>A0A9X2EGT4</accession>
<keyword evidence="1" id="KW-0472">Membrane</keyword>
<sequence>MLLGLSMQTIGPDPLYAALRDELEIGESLRWWGRPVKGPAIVWGAFAIWLFAVPWTAFAVFWTYMAAAGMSTMPSEGMGDILKYAFPAFGLPFIFVGLGMMAAPFFAGRAERDTIYGVSDRRVIRLQGKGRKMSVTSIAARQIGPVIRSERQGVGKLKIQTHSYQDDGDRRTGTFDLNGLADARKVERLVRELGRSVDPAAPREPANAA</sequence>
<dbReference type="RefSeq" id="WP_252114082.1">
    <property type="nucleotide sequence ID" value="NZ_JAMSHT010000001.1"/>
</dbReference>
<name>A0A9X2EGT4_9SPHN</name>
<reference evidence="2" key="1">
    <citation type="submission" date="2022-06" db="EMBL/GenBank/DDBJ databases">
        <title>Sphingomicrobium sedimins sp. nov., a marine bacterium isolated from tidal flat.</title>
        <authorList>
            <person name="Kim C.-H."/>
            <person name="Yoo Y."/>
            <person name="Kim J.-J."/>
        </authorList>
    </citation>
    <scope>NUCLEOTIDE SEQUENCE</scope>
    <source>
        <strain evidence="2">GRR-S6-50</strain>
    </source>
</reference>
<organism evidence="2 3">
    <name type="scientific">Sphingomicrobium sediminis</name>
    <dbReference type="NCBI Taxonomy" id="2950949"/>
    <lineage>
        <taxon>Bacteria</taxon>
        <taxon>Pseudomonadati</taxon>
        <taxon>Pseudomonadota</taxon>
        <taxon>Alphaproteobacteria</taxon>
        <taxon>Sphingomonadales</taxon>
        <taxon>Sphingomonadaceae</taxon>
        <taxon>Sphingomicrobium</taxon>
    </lineage>
</organism>
<dbReference type="EMBL" id="JAMSHT010000001">
    <property type="protein sequence ID" value="MCM8557748.1"/>
    <property type="molecule type" value="Genomic_DNA"/>
</dbReference>
<evidence type="ECO:0000313" key="3">
    <source>
        <dbReference type="Proteomes" id="UP001155128"/>
    </source>
</evidence>
<keyword evidence="3" id="KW-1185">Reference proteome</keyword>
<keyword evidence="1" id="KW-0812">Transmembrane</keyword>
<dbReference type="AlphaFoldDB" id="A0A9X2EGT4"/>
<feature type="transmembrane region" description="Helical" evidence="1">
    <location>
        <begin position="84"/>
        <end position="107"/>
    </location>
</feature>
<dbReference type="Proteomes" id="UP001155128">
    <property type="component" value="Unassembled WGS sequence"/>
</dbReference>